<keyword evidence="1" id="KW-0677">Repeat</keyword>
<feature type="repeat" description="ANK" evidence="3">
    <location>
        <begin position="3"/>
        <end position="35"/>
    </location>
</feature>
<dbReference type="EMBL" id="HACG01029451">
    <property type="protein sequence ID" value="CEK76316.1"/>
    <property type="molecule type" value="Transcribed_RNA"/>
</dbReference>
<evidence type="ECO:0000313" key="5">
    <source>
        <dbReference type="EMBL" id="CEK76316.1"/>
    </source>
</evidence>
<organism evidence="5">
    <name type="scientific">Arion vulgaris</name>
    <dbReference type="NCBI Taxonomy" id="1028688"/>
    <lineage>
        <taxon>Eukaryota</taxon>
        <taxon>Metazoa</taxon>
        <taxon>Spiralia</taxon>
        <taxon>Lophotrochozoa</taxon>
        <taxon>Mollusca</taxon>
        <taxon>Gastropoda</taxon>
        <taxon>Heterobranchia</taxon>
        <taxon>Euthyneura</taxon>
        <taxon>Panpulmonata</taxon>
        <taxon>Eupulmonata</taxon>
        <taxon>Stylommatophora</taxon>
        <taxon>Helicina</taxon>
        <taxon>Arionoidea</taxon>
        <taxon>Arionidae</taxon>
        <taxon>Arion</taxon>
    </lineage>
</organism>
<dbReference type="Pfam" id="PF12796">
    <property type="entry name" value="Ank_2"/>
    <property type="match status" value="2"/>
</dbReference>
<dbReference type="InterPro" id="IPR002110">
    <property type="entry name" value="Ankyrin_rpt"/>
</dbReference>
<keyword evidence="2 3" id="KW-0040">ANK repeat</keyword>
<dbReference type="PANTHER" id="PTHR24198:SF165">
    <property type="entry name" value="ANKYRIN REPEAT-CONTAINING PROTEIN-RELATED"/>
    <property type="match status" value="1"/>
</dbReference>
<dbReference type="Pfam" id="PF07525">
    <property type="entry name" value="SOCS_box"/>
    <property type="match status" value="1"/>
</dbReference>
<protein>
    <recommendedName>
        <fullName evidence="4">SOCS box domain-containing protein</fullName>
    </recommendedName>
</protein>
<sequence>TKHGSSILHAAVYGGKIDVVKLCLDAGCPVNAVDNEGRHALLAAVSSRCDIKIIELLLEAGSDVTIAHKVTKQTALHEALYQHFVSAAHLLIDKGSSLTAVNDEKKSPLFLACQRGLTETVAYLLSTGNCPIISLFVSALPIHVAASHGRANIIRILSDHGFDLNQMNEKGETPIMVALAEDSFSAARALLQCGCDLEAQNKVKGMQLCCILQEDIHPHLGLEPLFLALTHRNVAMMRMLLQCYRQVPCRILRVLMGLLKRTAGINIHYTPQQKKEIFDLFTEHMSNPFTLADACRRCIRACLGSPLQTKTLQLPIVNKVRNYILMETEFDSWQEIEQDMPGGSTGFSDIFVRREPF</sequence>
<dbReference type="InterPro" id="IPR036770">
    <property type="entry name" value="Ankyrin_rpt-contain_sf"/>
</dbReference>
<evidence type="ECO:0000259" key="4">
    <source>
        <dbReference type="PROSITE" id="PS50225"/>
    </source>
</evidence>
<dbReference type="PROSITE" id="PS50088">
    <property type="entry name" value="ANK_REPEAT"/>
    <property type="match status" value="4"/>
</dbReference>
<dbReference type="Pfam" id="PF00023">
    <property type="entry name" value="Ank"/>
    <property type="match status" value="1"/>
</dbReference>
<dbReference type="SMART" id="SM00248">
    <property type="entry name" value="ANK"/>
    <property type="match status" value="7"/>
</dbReference>
<dbReference type="AlphaFoldDB" id="A0A0B7A8I5"/>
<evidence type="ECO:0000256" key="1">
    <source>
        <dbReference type="ARBA" id="ARBA00022737"/>
    </source>
</evidence>
<evidence type="ECO:0000256" key="2">
    <source>
        <dbReference type="ARBA" id="ARBA00023043"/>
    </source>
</evidence>
<dbReference type="PROSITE" id="PS50297">
    <property type="entry name" value="ANK_REP_REGION"/>
    <property type="match status" value="3"/>
</dbReference>
<evidence type="ECO:0000256" key="3">
    <source>
        <dbReference type="PROSITE-ProRule" id="PRU00023"/>
    </source>
</evidence>
<dbReference type="SUPFAM" id="SSF48403">
    <property type="entry name" value="Ankyrin repeat"/>
    <property type="match status" value="1"/>
</dbReference>
<dbReference type="PANTHER" id="PTHR24198">
    <property type="entry name" value="ANKYRIN REPEAT AND PROTEIN KINASE DOMAIN-CONTAINING PROTEIN"/>
    <property type="match status" value="1"/>
</dbReference>
<dbReference type="Gene3D" id="1.25.40.20">
    <property type="entry name" value="Ankyrin repeat-containing domain"/>
    <property type="match status" value="2"/>
</dbReference>
<reference evidence="5" key="1">
    <citation type="submission" date="2014-12" db="EMBL/GenBank/DDBJ databases">
        <title>Insight into the proteome of Arion vulgaris.</title>
        <authorList>
            <person name="Aradska J."/>
            <person name="Bulat T."/>
            <person name="Smidak R."/>
            <person name="Sarate P."/>
            <person name="Gangsoo J."/>
            <person name="Sialana F."/>
            <person name="Bilban M."/>
            <person name="Lubec G."/>
        </authorList>
    </citation>
    <scope>NUCLEOTIDE SEQUENCE</scope>
    <source>
        <tissue evidence="5">Skin</tissue>
    </source>
</reference>
<feature type="repeat" description="ANK" evidence="3">
    <location>
        <begin position="71"/>
        <end position="103"/>
    </location>
</feature>
<feature type="repeat" description="ANK" evidence="3">
    <location>
        <begin position="137"/>
        <end position="169"/>
    </location>
</feature>
<dbReference type="CDD" id="cd03587">
    <property type="entry name" value="SOCS"/>
    <property type="match status" value="1"/>
</dbReference>
<proteinExistence type="predicted"/>
<accession>A0A0B7A8I5</accession>
<feature type="non-terminal residue" evidence="5">
    <location>
        <position position="1"/>
    </location>
</feature>
<gene>
    <name evidence="5" type="primary">ORF99462</name>
</gene>
<dbReference type="InterPro" id="IPR001496">
    <property type="entry name" value="SOCS_box"/>
</dbReference>
<dbReference type="PROSITE" id="PS50225">
    <property type="entry name" value="SOCS"/>
    <property type="match status" value="1"/>
</dbReference>
<feature type="repeat" description="ANK" evidence="3">
    <location>
        <begin position="170"/>
        <end position="202"/>
    </location>
</feature>
<feature type="domain" description="SOCS box" evidence="4">
    <location>
        <begin position="280"/>
        <end position="324"/>
    </location>
</feature>
<name>A0A0B7A8I5_9EUPU</name>